<dbReference type="Proteomes" id="UP000765160">
    <property type="component" value="Unassembled WGS sequence"/>
</dbReference>
<evidence type="ECO:0008006" key="4">
    <source>
        <dbReference type="Google" id="ProtNLM"/>
    </source>
</evidence>
<feature type="transmembrane region" description="Helical" evidence="1">
    <location>
        <begin position="75"/>
        <end position="94"/>
    </location>
</feature>
<reference evidence="2 3" key="1">
    <citation type="submission" date="2020-03" db="EMBL/GenBank/DDBJ databases">
        <title>Roseomonas selenitidurans sp. nov. isolated from soil.</title>
        <authorList>
            <person name="Liu H."/>
        </authorList>
    </citation>
    <scope>NUCLEOTIDE SEQUENCE [LARGE SCALE GENOMIC DNA]</scope>
    <source>
        <strain evidence="2 3">JCM 15073</strain>
    </source>
</reference>
<comment type="caution">
    <text evidence="2">The sequence shown here is derived from an EMBL/GenBank/DDBJ whole genome shotgun (WGS) entry which is preliminary data.</text>
</comment>
<evidence type="ECO:0000313" key="2">
    <source>
        <dbReference type="EMBL" id="NKE48219.1"/>
    </source>
</evidence>
<gene>
    <name evidence="2" type="ORF">HB662_25810</name>
</gene>
<feature type="transmembrane region" description="Helical" evidence="1">
    <location>
        <begin position="106"/>
        <end position="126"/>
    </location>
</feature>
<dbReference type="RefSeq" id="WP_168054367.1">
    <property type="nucleotide sequence ID" value="NZ_JAATJR010000008.1"/>
</dbReference>
<proteinExistence type="predicted"/>
<keyword evidence="3" id="KW-1185">Reference proteome</keyword>
<feature type="transmembrane region" description="Helical" evidence="1">
    <location>
        <begin position="133"/>
        <end position="152"/>
    </location>
</feature>
<keyword evidence="1" id="KW-0812">Transmembrane</keyword>
<keyword evidence="1" id="KW-0472">Membrane</keyword>
<sequence>MRLAITAGLLGALLLGRGRAEGLALMETTPAGALRSFAAAAICLPAFLGLRVFAWATMEMPPAGLLRPLAAELTGYVYGWVLFALVCLPVIAGWGRAALWPRFVVAWNWISVMQYLVQIALALVLLAGPPAILAQGLTLAVVGYSLWLEWFMARAALGISGGRATGLVVLDLALGLFIAGFVQRLSGG</sequence>
<evidence type="ECO:0000313" key="3">
    <source>
        <dbReference type="Proteomes" id="UP000765160"/>
    </source>
</evidence>
<accession>A0ABX1F771</accession>
<feature type="transmembrane region" description="Helical" evidence="1">
    <location>
        <begin position="36"/>
        <end position="54"/>
    </location>
</feature>
<evidence type="ECO:0000256" key="1">
    <source>
        <dbReference type="SAM" id="Phobius"/>
    </source>
</evidence>
<keyword evidence="1" id="KW-1133">Transmembrane helix</keyword>
<protein>
    <recommendedName>
        <fullName evidence="4">Yip1 domain-containing protein</fullName>
    </recommendedName>
</protein>
<name>A0ABX1F771_9PROT</name>
<dbReference type="EMBL" id="JAAVTX010000008">
    <property type="protein sequence ID" value="NKE48219.1"/>
    <property type="molecule type" value="Genomic_DNA"/>
</dbReference>
<organism evidence="2 3">
    <name type="scientific">Falsiroseomonas frigidaquae</name>
    <dbReference type="NCBI Taxonomy" id="487318"/>
    <lineage>
        <taxon>Bacteria</taxon>
        <taxon>Pseudomonadati</taxon>
        <taxon>Pseudomonadota</taxon>
        <taxon>Alphaproteobacteria</taxon>
        <taxon>Acetobacterales</taxon>
        <taxon>Roseomonadaceae</taxon>
        <taxon>Falsiroseomonas</taxon>
    </lineage>
</organism>
<feature type="transmembrane region" description="Helical" evidence="1">
    <location>
        <begin position="164"/>
        <end position="182"/>
    </location>
</feature>